<dbReference type="EMBL" id="CP050177">
    <property type="protein sequence ID" value="QIQ02118.1"/>
    <property type="molecule type" value="Genomic_DNA"/>
</dbReference>
<dbReference type="Proteomes" id="UP000501179">
    <property type="component" value="Chromosome"/>
</dbReference>
<dbReference type="RefSeq" id="WP_167025490.1">
    <property type="nucleotide sequence ID" value="NZ_CP050177.1"/>
</dbReference>
<dbReference type="AlphaFoldDB" id="A0A6G9GV33"/>
<name>A0A6G9GV33_9ACTN</name>
<protein>
    <submittedName>
        <fullName evidence="2">Uncharacterized protein</fullName>
    </submittedName>
</protein>
<keyword evidence="3" id="KW-1185">Reference proteome</keyword>
<dbReference type="KEGG" id="slia:HA039_07220"/>
<reference evidence="2 3" key="1">
    <citation type="submission" date="2020-03" db="EMBL/GenBank/DDBJ databases">
        <title>A novel species.</title>
        <authorList>
            <person name="Gao J."/>
        </authorList>
    </citation>
    <scope>NUCLEOTIDE SEQUENCE [LARGE SCALE GENOMIC DNA]</scope>
    <source>
        <strain evidence="2 3">QMT-12</strain>
    </source>
</reference>
<accession>A0A6G9GV33</accession>
<proteinExistence type="predicted"/>
<evidence type="ECO:0000313" key="3">
    <source>
        <dbReference type="Proteomes" id="UP000501179"/>
    </source>
</evidence>
<feature type="compositionally biased region" description="Acidic residues" evidence="1">
    <location>
        <begin position="46"/>
        <end position="62"/>
    </location>
</feature>
<sequence>MLLVWDGEQILDDVGYPGPEDLAAELLSFRPSRRVPAHAELLTNAPEEEPMDSGTEESEGEQ</sequence>
<evidence type="ECO:0000313" key="2">
    <source>
        <dbReference type="EMBL" id="QIQ02118.1"/>
    </source>
</evidence>
<feature type="region of interest" description="Disordered" evidence="1">
    <location>
        <begin position="38"/>
        <end position="62"/>
    </location>
</feature>
<evidence type="ECO:0000256" key="1">
    <source>
        <dbReference type="SAM" id="MobiDB-lite"/>
    </source>
</evidence>
<organism evidence="2 3">
    <name type="scientific">Streptomyces liangshanensis</name>
    <dbReference type="NCBI Taxonomy" id="2717324"/>
    <lineage>
        <taxon>Bacteria</taxon>
        <taxon>Bacillati</taxon>
        <taxon>Actinomycetota</taxon>
        <taxon>Actinomycetes</taxon>
        <taxon>Kitasatosporales</taxon>
        <taxon>Streptomycetaceae</taxon>
        <taxon>Streptomyces</taxon>
    </lineage>
</organism>
<gene>
    <name evidence="2" type="ORF">HA039_07220</name>
</gene>